<sequence>MGTMTPQLAMLMHYLFYYV</sequence>
<name>A0A0A8YK31_ARUDO</name>
<reference evidence="1" key="1">
    <citation type="submission" date="2014-09" db="EMBL/GenBank/DDBJ databases">
        <authorList>
            <person name="Magalhaes I.L.F."/>
            <person name="Oliveira U."/>
            <person name="Santos F.R."/>
            <person name="Vidigal T.H.D.A."/>
            <person name="Brescovit A.D."/>
            <person name="Santos A.J."/>
        </authorList>
    </citation>
    <scope>NUCLEOTIDE SEQUENCE</scope>
    <source>
        <tissue evidence="1">Shoot tissue taken approximately 20 cm above the soil surface</tissue>
    </source>
</reference>
<protein>
    <submittedName>
        <fullName evidence="1">Uncharacterized protein</fullName>
    </submittedName>
</protein>
<evidence type="ECO:0000313" key="1">
    <source>
        <dbReference type="EMBL" id="JAD22952.1"/>
    </source>
</evidence>
<dbReference type="EMBL" id="GBRH01274943">
    <property type="protein sequence ID" value="JAD22952.1"/>
    <property type="molecule type" value="Transcribed_RNA"/>
</dbReference>
<reference evidence="1" key="2">
    <citation type="journal article" date="2015" name="Data Brief">
        <title>Shoot transcriptome of the giant reed, Arundo donax.</title>
        <authorList>
            <person name="Barrero R.A."/>
            <person name="Guerrero F.D."/>
            <person name="Moolhuijzen P."/>
            <person name="Goolsby J.A."/>
            <person name="Tidwell J."/>
            <person name="Bellgard S.E."/>
            <person name="Bellgard M.I."/>
        </authorList>
    </citation>
    <scope>NUCLEOTIDE SEQUENCE</scope>
    <source>
        <tissue evidence="1">Shoot tissue taken approximately 20 cm above the soil surface</tissue>
    </source>
</reference>
<proteinExistence type="predicted"/>
<dbReference type="AlphaFoldDB" id="A0A0A8YK31"/>
<organism evidence="1">
    <name type="scientific">Arundo donax</name>
    <name type="common">Giant reed</name>
    <name type="synonym">Donax arundinaceus</name>
    <dbReference type="NCBI Taxonomy" id="35708"/>
    <lineage>
        <taxon>Eukaryota</taxon>
        <taxon>Viridiplantae</taxon>
        <taxon>Streptophyta</taxon>
        <taxon>Embryophyta</taxon>
        <taxon>Tracheophyta</taxon>
        <taxon>Spermatophyta</taxon>
        <taxon>Magnoliopsida</taxon>
        <taxon>Liliopsida</taxon>
        <taxon>Poales</taxon>
        <taxon>Poaceae</taxon>
        <taxon>PACMAD clade</taxon>
        <taxon>Arundinoideae</taxon>
        <taxon>Arundineae</taxon>
        <taxon>Arundo</taxon>
    </lineage>
</organism>
<accession>A0A0A8YK31</accession>